<protein>
    <submittedName>
        <fullName evidence="1">ENR1 protein</fullName>
    </submittedName>
</protein>
<dbReference type="EMBL" id="VWPR01004857">
    <property type="protein sequence ID" value="NXE30540.1"/>
    <property type="molecule type" value="Genomic_DNA"/>
</dbReference>
<evidence type="ECO:0000313" key="1">
    <source>
        <dbReference type="EMBL" id="NXE30540.1"/>
    </source>
</evidence>
<sequence length="85" mass="9457">QQKPLGLPSIGKNLFVDLAERIAGELEVTNCWVCGGLLMSEEWPWEGISLSPLQILKWNHPITSVEDKRPLGWVLASETIGEECV</sequence>
<accession>A0A7K8LMJ4</accession>
<evidence type="ECO:0000313" key="2">
    <source>
        <dbReference type="Proteomes" id="UP000560386"/>
    </source>
</evidence>
<dbReference type="Proteomes" id="UP000560386">
    <property type="component" value="Unassembled WGS sequence"/>
</dbReference>
<dbReference type="AlphaFoldDB" id="A0A7K8LMJ4"/>
<comment type="caution">
    <text evidence="1">The sequence shown here is derived from an EMBL/GenBank/DDBJ whole genome shotgun (WGS) entry which is preliminary data.</text>
</comment>
<proteinExistence type="predicted"/>
<feature type="non-terminal residue" evidence="1">
    <location>
        <position position="85"/>
    </location>
</feature>
<keyword evidence="2" id="KW-1185">Reference proteome</keyword>
<reference evidence="1 2" key="1">
    <citation type="submission" date="2019-09" db="EMBL/GenBank/DDBJ databases">
        <title>Bird 10,000 Genomes (B10K) Project - Family phase.</title>
        <authorList>
            <person name="Zhang G."/>
        </authorList>
    </citation>
    <scope>NUCLEOTIDE SEQUENCE [LARGE SCALE GENOMIC DNA]</scope>
    <source>
        <strain evidence="1">B10K-CU-031-01</strain>
        <tissue evidence="1">Muscle</tissue>
    </source>
</reference>
<gene>
    <name evidence="1" type="primary">Erv31_13</name>
    <name evidence="1" type="ORF">ARDKOR_R15104</name>
</gene>
<organism evidence="1 2">
    <name type="scientific">Ardeotis kori</name>
    <dbReference type="NCBI Taxonomy" id="89386"/>
    <lineage>
        <taxon>Eukaryota</taxon>
        <taxon>Metazoa</taxon>
        <taxon>Chordata</taxon>
        <taxon>Craniata</taxon>
        <taxon>Vertebrata</taxon>
        <taxon>Euteleostomi</taxon>
        <taxon>Archelosauria</taxon>
        <taxon>Archosauria</taxon>
        <taxon>Dinosauria</taxon>
        <taxon>Saurischia</taxon>
        <taxon>Theropoda</taxon>
        <taxon>Coelurosauria</taxon>
        <taxon>Aves</taxon>
        <taxon>Neognathae</taxon>
        <taxon>Neoaves</taxon>
        <taxon>Otidimorphae</taxon>
        <taxon>Otidiformes</taxon>
        <taxon>Otididae</taxon>
        <taxon>Ardeotis</taxon>
    </lineage>
</organism>
<feature type="non-terminal residue" evidence="1">
    <location>
        <position position="1"/>
    </location>
</feature>
<name>A0A7K8LMJ4_9AVES</name>